<evidence type="ECO:0000313" key="3">
    <source>
        <dbReference type="Proteomes" id="UP001497623"/>
    </source>
</evidence>
<reference evidence="2 3" key="1">
    <citation type="submission" date="2024-05" db="EMBL/GenBank/DDBJ databases">
        <authorList>
            <person name="Wallberg A."/>
        </authorList>
    </citation>
    <scope>NUCLEOTIDE SEQUENCE [LARGE SCALE GENOMIC DNA]</scope>
</reference>
<comment type="caution">
    <text evidence="2">The sequence shown here is derived from an EMBL/GenBank/DDBJ whole genome shotgun (WGS) entry which is preliminary data.</text>
</comment>
<accession>A0AAV2QJ50</accession>
<evidence type="ECO:0000313" key="2">
    <source>
        <dbReference type="EMBL" id="CAL4087921.1"/>
    </source>
</evidence>
<gene>
    <name evidence="2" type="ORF">MNOR_LOCUS13352</name>
</gene>
<sequence length="261" mass="28955">MIRGWCIFLVAVSYLSLADADDCVPGTVWEDKVNCLVYNCTALGMKISPSKTCPGRCYDSQTTNFWHAIGTTGVSEVDCYKWTCTKHGWEKHSTEKDPHCVSGGCKSTTTGQYHEIGFSIAFDCIDITCTEDGWILPPTDECDGKCFDNTTNKWWNKDSTSVMSSDCYTYTCDEDGTWVNKTDVTDANCDAGGCKSGETGKYHEVGFYFEFNCVSFKCTNNTEDNGWIIEKLPGCGSGCSGISSTAWNLFFVLLCFLFTHM</sequence>
<feature type="chain" id="PRO_5043539468" evidence="1">
    <location>
        <begin position="21"/>
        <end position="261"/>
    </location>
</feature>
<keyword evidence="3" id="KW-1185">Reference proteome</keyword>
<protein>
    <submittedName>
        <fullName evidence="2">Uncharacterized protein</fullName>
    </submittedName>
</protein>
<dbReference type="Proteomes" id="UP001497623">
    <property type="component" value="Unassembled WGS sequence"/>
</dbReference>
<dbReference type="AlphaFoldDB" id="A0AAV2QJ50"/>
<dbReference type="EMBL" id="CAXKWB010007602">
    <property type="protein sequence ID" value="CAL4087921.1"/>
    <property type="molecule type" value="Genomic_DNA"/>
</dbReference>
<proteinExistence type="predicted"/>
<organism evidence="2 3">
    <name type="scientific">Meganyctiphanes norvegica</name>
    <name type="common">Northern krill</name>
    <name type="synonym">Thysanopoda norvegica</name>
    <dbReference type="NCBI Taxonomy" id="48144"/>
    <lineage>
        <taxon>Eukaryota</taxon>
        <taxon>Metazoa</taxon>
        <taxon>Ecdysozoa</taxon>
        <taxon>Arthropoda</taxon>
        <taxon>Crustacea</taxon>
        <taxon>Multicrustacea</taxon>
        <taxon>Malacostraca</taxon>
        <taxon>Eumalacostraca</taxon>
        <taxon>Eucarida</taxon>
        <taxon>Euphausiacea</taxon>
        <taxon>Euphausiidae</taxon>
        <taxon>Meganyctiphanes</taxon>
    </lineage>
</organism>
<keyword evidence="1" id="KW-0732">Signal</keyword>
<evidence type="ECO:0000256" key="1">
    <source>
        <dbReference type="SAM" id="SignalP"/>
    </source>
</evidence>
<name>A0AAV2QJ50_MEGNR</name>
<feature type="signal peptide" evidence="1">
    <location>
        <begin position="1"/>
        <end position="20"/>
    </location>
</feature>